<sequence>MNRLHVLVADDETIIRRKVCLMLEPRFQIDQAESVASVHKKPLNCYDAFVLDIMFPDGNGIDLCRAIKQSNPHSTVLISSSMETVDAWNDAFAAGADGYLEKRELLNLNPRKIALMIENLVERNRLRRQAEELNRRQAELLSVLSHDVRAPFQALLGTIELIRRTNEPSFTAEKIETLYQCAKDHLGFINSLLELLRLESGASGLRRMSLDLNLPVNQCTQSLRVLAEAKNISIETDLHLDIPKIQGDLGRIAQVLNNLLTNAIKFTPSGGTVKIVTRSHVENGIAGAYVRVADSGVGIKPEDLQKIFQRFYRGRARGTQGESGTGLGLAICKEIMQLHGGSLEAESREQHGTVITAWFPSDTVEKDCGCDYSKAKRLATGFAN</sequence>
<dbReference type="SMART" id="SM00387">
    <property type="entry name" value="HATPase_c"/>
    <property type="match status" value="1"/>
</dbReference>
<keyword evidence="5 10" id="KW-0418">Kinase</keyword>
<evidence type="ECO:0000256" key="4">
    <source>
        <dbReference type="ARBA" id="ARBA00022679"/>
    </source>
</evidence>
<dbReference type="EC" id="2.7.13.3" evidence="2"/>
<dbReference type="PANTHER" id="PTHR43047">
    <property type="entry name" value="TWO-COMPONENT HISTIDINE PROTEIN KINASE"/>
    <property type="match status" value="1"/>
</dbReference>
<dbReference type="eggNOG" id="COG0784">
    <property type="taxonomic scope" value="Bacteria"/>
</dbReference>
<dbReference type="InterPro" id="IPR036890">
    <property type="entry name" value="HATPase_C_sf"/>
</dbReference>
<dbReference type="PROSITE" id="PS50110">
    <property type="entry name" value="RESPONSE_REGULATORY"/>
    <property type="match status" value="1"/>
</dbReference>
<evidence type="ECO:0000256" key="5">
    <source>
        <dbReference type="ARBA" id="ARBA00022777"/>
    </source>
</evidence>
<reference evidence="11" key="1">
    <citation type="submission" date="2012-06" db="EMBL/GenBank/DDBJ databases">
        <title>Complete sequence of chromosome of Desulfomonile tiedjei DSM 6799.</title>
        <authorList>
            <person name="Lucas S."/>
            <person name="Copeland A."/>
            <person name="Lapidus A."/>
            <person name="Glavina del Rio T."/>
            <person name="Dalin E."/>
            <person name="Tice H."/>
            <person name="Bruce D."/>
            <person name="Goodwin L."/>
            <person name="Pitluck S."/>
            <person name="Peters L."/>
            <person name="Ovchinnikova G."/>
            <person name="Zeytun A."/>
            <person name="Lu M."/>
            <person name="Kyrpides N."/>
            <person name="Mavromatis K."/>
            <person name="Ivanova N."/>
            <person name="Brettin T."/>
            <person name="Detter J.C."/>
            <person name="Han C."/>
            <person name="Larimer F."/>
            <person name="Land M."/>
            <person name="Hauser L."/>
            <person name="Markowitz V."/>
            <person name="Cheng J.-F."/>
            <person name="Hugenholtz P."/>
            <person name="Woyke T."/>
            <person name="Wu D."/>
            <person name="Spring S."/>
            <person name="Schroeder M."/>
            <person name="Brambilla E."/>
            <person name="Klenk H.-P."/>
            <person name="Eisen J.A."/>
        </authorList>
    </citation>
    <scope>NUCLEOTIDE SEQUENCE [LARGE SCALE GENOMIC DNA]</scope>
    <source>
        <strain evidence="11">ATCC 49306 / DSM 6799 / DCB-1</strain>
    </source>
</reference>
<dbReference type="AlphaFoldDB" id="I4C694"/>
<dbReference type="SMART" id="SM00448">
    <property type="entry name" value="REC"/>
    <property type="match status" value="1"/>
</dbReference>
<keyword evidence="3 6" id="KW-0597">Phosphoprotein</keyword>
<dbReference type="FunFam" id="3.30.565.10:FF:000006">
    <property type="entry name" value="Sensor histidine kinase WalK"/>
    <property type="match status" value="1"/>
</dbReference>
<evidence type="ECO:0000256" key="2">
    <source>
        <dbReference type="ARBA" id="ARBA00012438"/>
    </source>
</evidence>
<dbReference type="PROSITE" id="PS50109">
    <property type="entry name" value="HIS_KIN"/>
    <property type="match status" value="1"/>
</dbReference>
<dbReference type="GO" id="GO:0009927">
    <property type="term" value="F:histidine phosphotransfer kinase activity"/>
    <property type="evidence" value="ECO:0007669"/>
    <property type="project" value="TreeGrafter"/>
</dbReference>
<dbReference type="GO" id="GO:0005886">
    <property type="term" value="C:plasma membrane"/>
    <property type="evidence" value="ECO:0007669"/>
    <property type="project" value="TreeGrafter"/>
</dbReference>
<evidence type="ECO:0000313" key="10">
    <source>
        <dbReference type="EMBL" id="AFM25085.1"/>
    </source>
</evidence>
<dbReference type="SUPFAM" id="SSF52172">
    <property type="entry name" value="CheY-like"/>
    <property type="match status" value="1"/>
</dbReference>
<keyword evidence="4" id="KW-0808">Transferase</keyword>
<feature type="coiled-coil region" evidence="7">
    <location>
        <begin position="116"/>
        <end position="143"/>
    </location>
</feature>
<dbReference type="SUPFAM" id="SSF55874">
    <property type="entry name" value="ATPase domain of HSP90 chaperone/DNA topoisomerase II/histidine kinase"/>
    <property type="match status" value="1"/>
</dbReference>
<name>I4C694_DESTA</name>
<comment type="catalytic activity">
    <reaction evidence="1">
        <text>ATP + protein L-histidine = ADP + protein N-phospho-L-histidine.</text>
        <dbReference type="EC" id="2.7.13.3"/>
    </reaction>
</comment>
<dbReference type="SMART" id="SM00388">
    <property type="entry name" value="HisKA"/>
    <property type="match status" value="1"/>
</dbReference>
<evidence type="ECO:0000259" key="9">
    <source>
        <dbReference type="PROSITE" id="PS50110"/>
    </source>
</evidence>
<evidence type="ECO:0000256" key="1">
    <source>
        <dbReference type="ARBA" id="ARBA00000085"/>
    </source>
</evidence>
<dbReference type="STRING" id="706587.Desti_2403"/>
<keyword evidence="11" id="KW-1185">Reference proteome</keyword>
<feature type="modified residue" description="4-aspartylphosphate" evidence="6">
    <location>
        <position position="52"/>
    </location>
</feature>
<dbReference type="GO" id="GO:0000155">
    <property type="term" value="F:phosphorelay sensor kinase activity"/>
    <property type="evidence" value="ECO:0007669"/>
    <property type="project" value="InterPro"/>
</dbReference>
<dbReference type="Gene3D" id="1.10.287.130">
    <property type="match status" value="1"/>
</dbReference>
<keyword evidence="7" id="KW-0175">Coiled coil</keyword>
<dbReference type="CDD" id="cd00156">
    <property type="entry name" value="REC"/>
    <property type="match status" value="1"/>
</dbReference>
<dbReference type="PANTHER" id="PTHR43047:SF72">
    <property type="entry name" value="OSMOSENSING HISTIDINE PROTEIN KINASE SLN1"/>
    <property type="match status" value="1"/>
</dbReference>
<evidence type="ECO:0000256" key="7">
    <source>
        <dbReference type="SAM" id="Coils"/>
    </source>
</evidence>
<evidence type="ECO:0000256" key="6">
    <source>
        <dbReference type="PROSITE-ProRule" id="PRU00169"/>
    </source>
</evidence>
<dbReference type="InterPro" id="IPR001789">
    <property type="entry name" value="Sig_transdc_resp-reg_receiver"/>
</dbReference>
<dbReference type="Gene3D" id="3.30.565.10">
    <property type="entry name" value="Histidine kinase-like ATPase, C-terminal domain"/>
    <property type="match status" value="1"/>
</dbReference>
<dbReference type="Proteomes" id="UP000006055">
    <property type="component" value="Chromosome"/>
</dbReference>
<evidence type="ECO:0000256" key="3">
    <source>
        <dbReference type="ARBA" id="ARBA00022553"/>
    </source>
</evidence>
<feature type="domain" description="Histidine kinase" evidence="8">
    <location>
        <begin position="143"/>
        <end position="363"/>
    </location>
</feature>
<proteinExistence type="predicted"/>
<dbReference type="RefSeq" id="WP_014810228.1">
    <property type="nucleotide sequence ID" value="NC_018025.1"/>
</dbReference>
<dbReference type="Gene3D" id="3.40.50.2300">
    <property type="match status" value="1"/>
</dbReference>
<organism evidence="10 11">
    <name type="scientific">Desulfomonile tiedjei (strain ATCC 49306 / DSM 6799 / DCB-1)</name>
    <dbReference type="NCBI Taxonomy" id="706587"/>
    <lineage>
        <taxon>Bacteria</taxon>
        <taxon>Pseudomonadati</taxon>
        <taxon>Thermodesulfobacteriota</taxon>
        <taxon>Desulfomonilia</taxon>
        <taxon>Desulfomonilales</taxon>
        <taxon>Desulfomonilaceae</taxon>
        <taxon>Desulfomonile</taxon>
    </lineage>
</organism>
<dbReference type="EMBL" id="CP003360">
    <property type="protein sequence ID" value="AFM25085.1"/>
    <property type="molecule type" value="Genomic_DNA"/>
</dbReference>
<protein>
    <recommendedName>
        <fullName evidence="2">histidine kinase</fullName>
        <ecNumber evidence="2">2.7.13.3</ecNumber>
    </recommendedName>
</protein>
<dbReference type="CDD" id="cd00075">
    <property type="entry name" value="HATPase"/>
    <property type="match status" value="1"/>
</dbReference>
<dbReference type="Pfam" id="PF00072">
    <property type="entry name" value="Response_reg"/>
    <property type="match status" value="1"/>
</dbReference>
<dbReference type="InterPro" id="IPR004358">
    <property type="entry name" value="Sig_transdc_His_kin-like_C"/>
</dbReference>
<feature type="domain" description="Response regulatory" evidence="9">
    <location>
        <begin position="5"/>
        <end position="117"/>
    </location>
</feature>
<dbReference type="InterPro" id="IPR003661">
    <property type="entry name" value="HisK_dim/P_dom"/>
</dbReference>
<dbReference type="InterPro" id="IPR003594">
    <property type="entry name" value="HATPase_dom"/>
</dbReference>
<evidence type="ECO:0000313" key="11">
    <source>
        <dbReference type="Proteomes" id="UP000006055"/>
    </source>
</evidence>
<dbReference type="InterPro" id="IPR005467">
    <property type="entry name" value="His_kinase_dom"/>
</dbReference>
<dbReference type="HOGENOM" id="CLU_000445_114_72_7"/>
<gene>
    <name evidence="10" type="ordered locus">Desti_2403</name>
</gene>
<accession>I4C694</accession>
<evidence type="ECO:0000259" key="8">
    <source>
        <dbReference type="PROSITE" id="PS50109"/>
    </source>
</evidence>
<dbReference type="Pfam" id="PF00512">
    <property type="entry name" value="HisKA"/>
    <property type="match status" value="1"/>
</dbReference>
<dbReference type="OrthoDB" id="5342753at2"/>
<dbReference type="InterPro" id="IPR011006">
    <property type="entry name" value="CheY-like_superfamily"/>
</dbReference>
<dbReference type="Pfam" id="PF02518">
    <property type="entry name" value="HATPase_c"/>
    <property type="match status" value="1"/>
</dbReference>
<dbReference type="PRINTS" id="PR00344">
    <property type="entry name" value="BCTRLSENSOR"/>
</dbReference>
<dbReference type="KEGG" id="dti:Desti_2403"/>
<dbReference type="eggNOG" id="COG2205">
    <property type="taxonomic scope" value="Bacteria"/>
</dbReference>